<comment type="function">
    <text evidence="12">Acts as component of the MCM2-7 complex (MCM complex) which is the replicative helicase essential for 'once per cell cycle' DNA replication initiation and elongation in eukaryotic cells. The active ATPase sites in the MCM2-7 ring are formed through the interaction surfaces of two neighboring subunits such that a critical structure of a conserved arginine finger motif is provided in trans relative to the ATP-binding site of the Walker A box of the adjacent subunit. The six ATPase active sites, however, are likely to contribute differentially to the complex helicase activity.</text>
</comment>
<keyword evidence="15" id="KW-1185">Reference proteome</keyword>
<evidence type="ECO:0000256" key="6">
    <source>
        <dbReference type="ARBA" id="ARBA00022806"/>
    </source>
</evidence>
<dbReference type="PANTHER" id="PTHR11630:SF73">
    <property type="entry name" value="DNA REPLICATION LICENSING FACTOR MCM6"/>
    <property type="match status" value="1"/>
</dbReference>
<dbReference type="Proteomes" id="UP000261640">
    <property type="component" value="Unplaced"/>
</dbReference>
<dbReference type="OrthoDB" id="1744952at2759"/>
<keyword evidence="6 12" id="KW-0347">Helicase</keyword>
<dbReference type="InterPro" id="IPR027417">
    <property type="entry name" value="P-loop_NTPase"/>
</dbReference>
<keyword evidence="7 11" id="KW-0067">ATP-binding</keyword>
<evidence type="ECO:0000313" key="15">
    <source>
        <dbReference type="Proteomes" id="UP000261640"/>
    </source>
</evidence>
<reference evidence="14" key="1">
    <citation type="submission" date="2025-08" db="UniProtKB">
        <authorList>
            <consortium name="Ensembl"/>
        </authorList>
    </citation>
    <scope>IDENTIFICATION</scope>
</reference>
<dbReference type="CTD" id="4175"/>
<dbReference type="PANTHER" id="PTHR11630">
    <property type="entry name" value="DNA REPLICATION LICENSING FACTOR MCM FAMILY MEMBER"/>
    <property type="match status" value="1"/>
</dbReference>
<dbReference type="GO" id="GO:0006270">
    <property type="term" value="P:DNA replication initiation"/>
    <property type="evidence" value="ECO:0007669"/>
    <property type="project" value="UniProtKB-UniRule"/>
</dbReference>
<dbReference type="InParanoid" id="A0A7N8YB72"/>
<dbReference type="PROSITE" id="PS50051">
    <property type="entry name" value="MCM_2"/>
    <property type="match status" value="1"/>
</dbReference>
<dbReference type="Gene3D" id="3.40.50.300">
    <property type="entry name" value="P-loop containing nucleotide triphosphate hydrolases"/>
    <property type="match status" value="1"/>
</dbReference>
<organism evidence="14 15">
    <name type="scientific">Mastacembelus armatus</name>
    <name type="common">zig-zag eel</name>
    <dbReference type="NCBI Taxonomy" id="205130"/>
    <lineage>
        <taxon>Eukaryota</taxon>
        <taxon>Metazoa</taxon>
        <taxon>Chordata</taxon>
        <taxon>Craniata</taxon>
        <taxon>Vertebrata</taxon>
        <taxon>Euteleostomi</taxon>
        <taxon>Actinopterygii</taxon>
        <taxon>Neopterygii</taxon>
        <taxon>Teleostei</taxon>
        <taxon>Neoteleostei</taxon>
        <taxon>Acanthomorphata</taxon>
        <taxon>Anabantaria</taxon>
        <taxon>Synbranchiformes</taxon>
        <taxon>Mastacembelidae</taxon>
        <taxon>Mastacembelus</taxon>
    </lineage>
</organism>
<dbReference type="InterPro" id="IPR033762">
    <property type="entry name" value="MCM_OB"/>
</dbReference>
<dbReference type="Pfam" id="PF17207">
    <property type="entry name" value="MCM_OB"/>
    <property type="match status" value="1"/>
</dbReference>
<evidence type="ECO:0000256" key="9">
    <source>
        <dbReference type="ARBA" id="ARBA00023242"/>
    </source>
</evidence>
<evidence type="ECO:0000256" key="4">
    <source>
        <dbReference type="ARBA" id="ARBA00022741"/>
    </source>
</evidence>
<dbReference type="Gene3D" id="1.20.58.870">
    <property type="match status" value="1"/>
</dbReference>
<dbReference type="FunFam" id="2.40.50.140:FF:000091">
    <property type="entry name" value="DNA helicase"/>
    <property type="match status" value="1"/>
</dbReference>
<evidence type="ECO:0000256" key="11">
    <source>
        <dbReference type="RuleBase" id="RU004070"/>
    </source>
</evidence>
<dbReference type="FunFam" id="1.20.58.870:FF:000001">
    <property type="entry name" value="DNA helicase"/>
    <property type="match status" value="1"/>
</dbReference>
<keyword evidence="3 12" id="KW-0235">DNA replication</keyword>
<dbReference type="GO" id="GO:0003697">
    <property type="term" value="F:single-stranded DNA binding"/>
    <property type="evidence" value="ECO:0007669"/>
    <property type="project" value="TreeGrafter"/>
</dbReference>
<dbReference type="InterPro" id="IPR027925">
    <property type="entry name" value="MCM_N"/>
</dbReference>
<dbReference type="FunFam" id="3.30.1640.10:FF:000004">
    <property type="entry name" value="DNA helicase"/>
    <property type="match status" value="1"/>
</dbReference>
<feature type="domain" description="MCM C-terminal AAA(+) ATPase" evidence="13">
    <location>
        <begin position="344"/>
        <end position="550"/>
    </location>
</feature>
<dbReference type="GO" id="GO:0005634">
    <property type="term" value="C:nucleus"/>
    <property type="evidence" value="ECO:0007669"/>
    <property type="project" value="UniProtKB-SubCell"/>
</dbReference>
<dbReference type="EC" id="3.6.4.12" evidence="12"/>
<keyword evidence="10 12" id="KW-0131">Cell cycle</keyword>
<name>A0A7N8YB72_9TELE</name>
<comment type="subcellular location">
    <subcellularLocation>
        <location evidence="1 12">Nucleus</location>
    </subcellularLocation>
</comment>
<keyword evidence="9" id="KW-0539">Nucleus</keyword>
<protein>
    <recommendedName>
        <fullName evidence="12">DNA replication licensing factor MCM6</fullName>
        <ecNumber evidence="12">3.6.4.12</ecNumber>
    </recommendedName>
</protein>
<dbReference type="GO" id="GO:0000727">
    <property type="term" value="P:double-strand break repair via break-induced replication"/>
    <property type="evidence" value="ECO:0007669"/>
    <property type="project" value="TreeGrafter"/>
</dbReference>
<evidence type="ECO:0000256" key="12">
    <source>
        <dbReference type="RuleBase" id="RU368064"/>
    </source>
</evidence>
<dbReference type="InterPro" id="IPR001208">
    <property type="entry name" value="MCM_dom"/>
</dbReference>
<dbReference type="FunFam" id="2.20.28.10:FF:000003">
    <property type="entry name" value="DNA helicase"/>
    <property type="match status" value="1"/>
</dbReference>
<reference evidence="14" key="2">
    <citation type="submission" date="2025-09" db="UniProtKB">
        <authorList>
            <consortium name="Ensembl"/>
        </authorList>
    </citation>
    <scope>IDENTIFICATION</scope>
</reference>
<evidence type="ECO:0000256" key="8">
    <source>
        <dbReference type="ARBA" id="ARBA00023125"/>
    </source>
</evidence>
<dbReference type="Pfam" id="PF17855">
    <property type="entry name" value="MCM_lid"/>
    <property type="match status" value="1"/>
</dbReference>
<dbReference type="GO" id="GO:1902969">
    <property type="term" value="P:mitotic DNA replication"/>
    <property type="evidence" value="ECO:0007669"/>
    <property type="project" value="TreeGrafter"/>
</dbReference>
<dbReference type="FunFam" id="3.40.50.300:FF:000115">
    <property type="entry name" value="DNA helicase"/>
    <property type="match status" value="1"/>
</dbReference>
<evidence type="ECO:0000256" key="1">
    <source>
        <dbReference type="ARBA" id="ARBA00004123"/>
    </source>
</evidence>
<dbReference type="PRINTS" id="PR01657">
    <property type="entry name" value="MCMFAMILY"/>
</dbReference>
<dbReference type="SUPFAM" id="SSF50249">
    <property type="entry name" value="Nucleic acid-binding proteins"/>
    <property type="match status" value="1"/>
</dbReference>
<keyword evidence="4 11" id="KW-0547">Nucleotide-binding</keyword>
<dbReference type="Gene3D" id="3.30.1640.10">
    <property type="entry name" value="mini-chromosome maintenance (MCM) complex, chain A, domain 1"/>
    <property type="match status" value="1"/>
</dbReference>
<comment type="similarity">
    <text evidence="2 11">Belongs to the MCM family.</text>
</comment>
<keyword evidence="8 11" id="KW-0238">DNA-binding</keyword>
<dbReference type="GO" id="GO:0042555">
    <property type="term" value="C:MCM complex"/>
    <property type="evidence" value="ECO:0007669"/>
    <property type="project" value="UniProtKB-UniRule"/>
</dbReference>
<evidence type="ECO:0000313" key="14">
    <source>
        <dbReference type="Ensembl" id="ENSMAMP00000063086.1"/>
    </source>
</evidence>
<dbReference type="Pfam" id="PF00493">
    <property type="entry name" value="MCM"/>
    <property type="match status" value="1"/>
</dbReference>
<dbReference type="GeneID" id="113133975"/>
<dbReference type="InterPro" id="IPR018525">
    <property type="entry name" value="MCM_CS"/>
</dbReference>
<dbReference type="GeneTree" id="ENSGT01150000286966"/>
<dbReference type="InterPro" id="IPR031327">
    <property type="entry name" value="MCM"/>
</dbReference>
<dbReference type="Ensembl" id="ENSMAMT00000062645.1">
    <property type="protein sequence ID" value="ENSMAMP00000063086.1"/>
    <property type="gene ID" value="ENSMAMG00000017407.2"/>
</dbReference>
<dbReference type="Gene3D" id="2.40.50.140">
    <property type="entry name" value="Nucleic acid-binding proteins"/>
    <property type="match status" value="1"/>
</dbReference>
<evidence type="ECO:0000256" key="3">
    <source>
        <dbReference type="ARBA" id="ARBA00022705"/>
    </source>
</evidence>
<dbReference type="PRINTS" id="PR01662">
    <property type="entry name" value="MCMPROTEIN6"/>
</dbReference>
<dbReference type="AlphaFoldDB" id="A0A7N8YB72"/>
<dbReference type="SMART" id="SM00350">
    <property type="entry name" value="MCM"/>
    <property type="match status" value="1"/>
</dbReference>
<evidence type="ECO:0000256" key="2">
    <source>
        <dbReference type="ARBA" id="ARBA00008010"/>
    </source>
</evidence>
<evidence type="ECO:0000256" key="7">
    <source>
        <dbReference type="ARBA" id="ARBA00022840"/>
    </source>
</evidence>
<comment type="catalytic activity">
    <reaction evidence="12">
        <text>ATP + H2O = ADP + phosphate + H(+)</text>
        <dbReference type="Rhea" id="RHEA:13065"/>
        <dbReference type="ChEBI" id="CHEBI:15377"/>
        <dbReference type="ChEBI" id="CHEBI:15378"/>
        <dbReference type="ChEBI" id="CHEBI:30616"/>
        <dbReference type="ChEBI" id="CHEBI:43474"/>
        <dbReference type="ChEBI" id="CHEBI:456216"/>
        <dbReference type="EC" id="3.6.4.12"/>
    </reaction>
</comment>
<proteinExistence type="inferred from homology"/>
<dbReference type="SUPFAM" id="SSF52540">
    <property type="entry name" value="P-loop containing nucleoside triphosphate hydrolases"/>
    <property type="match status" value="1"/>
</dbReference>
<evidence type="ECO:0000259" key="13">
    <source>
        <dbReference type="PROSITE" id="PS50051"/>
    </source>
</evidence>
<dbReference type="CDD" id="cd17757">
    <property type="entry name" value="MCM6"/>
    <property type="match status" value="1"/>
</dbReference>
<keyword evidence="5 12" id="KW-0378">Hydrolase</keyword>
<dbReference type="Gene3D" id="2.20.28.10">
    <property type="match status" value="1"/>
</dbReference>
<dbReference type="GO" id="GO:1990518">
    <property type="term" value="F:single-stranded 3'-5' DNA helicase activity"/>
    <property type="evidence" value="ECO:0007669"/>
    <property type="project" value="TreeGrafter"/>
</dbReference>
<dbReference type="Pfam" id="PF14551">
    <property type="entry name" value="MCM_N"/>
    <property type="match status" value="1"/>
</dbReference>
<evidence type="ECO:0000256" key="10">
    <source>
        <dbReference type="ARBA" id="ARBA00023306"/>
    </source>
</evidence>
<dbReference type="RefSeq" id="XP_026168867.1">
    <property type="nucleotide sequence ID" value="XM_026313082.1"/>
</dbReference>
<dbReference type="GO" id="GO:0005524">
    <property type="term" value="F:ATP binding"/>
    <property type="evidence" value="ECO:0007669"/>
    <property type="project" value="UniProtKB-UniRule"/>
</dbReference>
<dbReference type="Pfam" id="PF18263">
    <property type="entry name" value="WHD_MCM6"/>
    <property type="match status" value="1"/>
</dbReference>
<evidence type="ECO:0000256" key="5">
    <source>
        <dbReference type="ARBA" id="ARBA00022801"/>
    </source>
</evidence>
<dbReference type="InterPro" id="IPR041024">
    <property type="entry name" value="Mcm6_C"/>
</dbReference>
<sequence length="826" mass="93048">MDVATATAENVREMVKDELAEKCQKLFQDFLEEFHTGDGEVKYVREAEELIRPERNTLLVSFTDLEGFNQELATTIQEEYYRVYPFLCRAVRNFARDHGNVPLNKEFYVAIEDLPTRHKIRELSSMRIGTLVRISGQVVRTHPVHPELVSGTFLCMDCQAVIKDVPQQFKYSPPSICRNPVCNNRSRFHLDTHKSKFIDFQKVRIQETQAELPRGSIPRSLEIILRAEAVETAQAGDRCDFTGTLIVVPDVSQLSTPGVRAESSARVPGGPQGFESEGLRGLKALGVRELSYRLAFLACNVAPTNPRFGGKELREEDQTAESIKSQMTEKEWEKVFEMSQDKNLYHNLCTSLFPTIHGNDEVKRGILLMLFGGVPKTTMEGTSLRGDINVCVVGDPSTAKSQFLKHVEEFSPRAVYTSGKASSAAGLTAAVVRDEESHEFVIEAGALMLADNGVCCIDEFDKMDVKDQVAIHEAMEQQTISITKAGVKATLNARTSILAAANPVGGRYDRSKSLKQNVNLTAPIMSRFDLFFILVDDCNEVTDYAIARRIVDLHSRMEESVDRLYSLDEIRRYLLFARQFKPKISSDSEDFIVEQYKRLRQRDGSGGVSKSAWRITVRQLESMIRLSEAMARLHCCDEVQPKHVKEAFRLLNKSIIRVETPDINLEQEDELEEEEQQQPEEGVNVPNGVNGVNGHVDGVNGDFHGVNGHAEPGSQPKASLRLSFTEYRRISNLLVLHLRRAEEAEEEEELKKSAVVNWYLKEIESEIDSEEELVNKKGLIEKVIHRLVHYDHILIELSQAGLKGSESTSSEETAVLVVNPNYILED</sequence>
<dbReference type="GO" id="GO:0016787">
    <property type="term" value="F:hydrolase activity"/>
    <property type="evidence" value="ECO:0007669"/>
    <property type="project" value="UniProtKB-KW"/>
</dbReference>
<comment type="subunit">
    <text evidence="12">Component of the MCM2-7 complex.</text>
</comment>
<dbReference type="InterPro" id="IPR008049">
    <property type="entry name" value="MCM6"/>
</dbReference>
<dbReference type="InterPro" id="IPR041562">
    <property type="entry name" value="MCM_lid"/>
</dbReference>
<dbReference type="InterPro" id="IPR012340">
    <property type="entry name" value="NA-bd_OB-fold"/>
</dbReference>
<accession>A0A7N8YB72</accession>
<dbReference type="PROSITE" id="PS00847">
    <property type="entry name" value="MCM_1"/>
    <property type="match status" value="1"/>
</dbReference>